<dbReference type="OrthoDB" id="9775224at2"/>
<reference evidence="6" key="1">
    <citation type="submission" date="2015-03" db="EMBL/GenBank/DDBJ databases">
        <title>Luteipulveratus halotolerans sp. nov., a novel actinobacterium (Dermacoccaceae) from Sarawak, Malaysia.</title>
        <authorList>
            <person name="Juboi H."/>
            <person name="Basik A."/>
            <person name="Shamsul S.S."/>
            <person name="Arnold P."/>
            <person name="Schmitt E.K."/>
            <person name="Sanglier J.-J."/>
            <person name="Yeo T."/>
        </authorList>
    </citation>
    <scope>NUCLEOTIDE SEQUENCE [LARGE SCALE GENOMIC DNA]</scope>
    <source>
        <strain evidence="6">C296001</strain>
    </source>
</reference>
<keyword evidence="6" id="KW-1185">Reference proteome</keyword>
<evidence type="ECO:0000259" key="4">
    <source>
        <dbReference type="Pfam" id="PF03976"/>
    </source>
</evidence>
<organism evidence="5 6">
    <name type="scientific">Luteipulveratus halotolerans</name>
    <dbReference type="NCBI Taxonomy" id="1631356"/>
    <lineage>
        <taxon>Bacteria</taxon>
        <taxon>Bacillati</taxon>
        <taxon>Actinomycetota</taxon>
        <taxon>Actinomycetes</taxon>
        <taxon>Micrococcales</taxon>
        <taxon>Dermacoccaceae</taxon>
        <taxon>Luteipulveratus</taxon>
    </lineage>
</organism>
<dbReference type="RefSeq" id="WP_050669516.1">
    <property type="nucleotide sequence ID" value="NZ_LAIR01000002.1"/>
</dbReference>
<feature type="compositionally biased region" description="Basic and acidic residues" evidence="3">
    <location>
        <begin position="9"/>
        <end position="38"/>
    </location>
</feature>
<name>A0A0L6CH97_9MICO</name>
<evidence type="ECO:0000313" key="6">
    <source>
        <dbReference type="Proteomes" id="UP000037397"/>
    </source>
</evidence>
<dbReference type="InterPro" id="IPR027417">
    <property type="entry name" value="P-loop_NTPase"/>
</dbReference>
<keyword evidence="2 5" id="KW-0418">Kinase</keyword>
<dbReference type="GO" id="GO:0008976">
    <property type="term" value="F:polyphosphate kinase activity"/>
    <property type="evidence" value="ECO:0007669"/>
    <property type="project" value="InterPro"/>
</dbReference>
<sequence>MGKKKKDDKKKSKKDDDLKVKKSDKSDKSDKGKDKDTKSSGGLSAALRDELKVTEGFVLADVDPHSTPGFDGDKDDAAEIMSSVDDELADLQERLYAEGRDGEGRSVLLLIQGMDTSGKGGIMRHVVGAVDPQGIQLTSFKAPTKEEQAHPFLWRIRNALPKPGYIGVFDRSQYEDVLIVRVHDLVPRSTWMRRYGQINTFEKGVVDKGTTIIKVMLHISSEEQKARLTERLDRPDKHWKYNPGDIDEREYWDAYQESYQALLDRTSTDEAPWFVVPADRKWYARLAVQQLLLEHLRELDPQWPEATFDVEAEKARLQES</sequence>
<dbReference type="PANTHER" id="PTHR34383">
    <property type="entry name" value="POLYPHOSPHATE:AMP PHOSPHOTRANSFERASE-RELATED"/>
    <property type="match status" value="1"/>
</dbReference>
<dbReference type="InterPro" id="IPR016898">
    <property type="entry name" value="Polyphosphate_phosphotransfera"/>
</dbReference>
<dbReference type="STRING" id="1631356.VV01_08585"/>
<dbReference type="PATRIC" id="fig|1631356.3.peg.1663"/>
<dbReference type="Gene3D" id="3.40.50.300">
    <property type="entry name" value="P-loop containing nucleotide triphosphate hydrolases"/>
    <property type="match status" value="1"/>
</dbReference>
<evidence type="ECO:0000256" key="2">
    <source>
        <dbReference type="ARBA" id="ARBA00022777"/>
    </source>
</evidence>
<evidence type="ECO:0000256" key="1">
    <source>
        <dbReference type="ARBA" id="ARBA00022679"/>
    </source>
</evidence>
<dbReference type="PANTHER" id="PTHR34383:SF3">
    <property type="entry name" value="POLYPHOSPHATE:AMP PHOSPHOTRANSFERASE"/>
    <property type="match status" value="1"/>
</dbReference>
<dbReference type="InterPro" id="IPR022488">
    <property type="entry name" value="PPK2-related"/>
</dbReference>
<dbReference type="PIRSF" id="PIRSF028756">
    <property type="entry name" value="PPK2_prd"/>
    <property type="match status" value="1"/>
</dbReference>
<dbReference type="SUPFAM" id="SSF52540">
    <property type="entry name" value="P-loop containing nucleoside triphosphate hydrolases"/>
    <property type="match status" value="1"/>
</dbReference>
<proteinExistence type="predicted"/>
<keyword evidence="1 5" id="KW-0808">Transferase</keyword>
<dbReference type="GO" id="GO:0006797">
    <property type="term" value="P:polyphosphate metabolic process"/>
    <property type="evidence" value="ECO:0007669"/>
    <property type="project" value="InterPro"/>
</dbReference>
<dbReference type="Proteomes" id="UP000037397">
    <property type="component" value="Unassembled WGS sequence"/>
</dbReference>
<dbReference type="Pfam" id="PF03976">
    <property type="entry name" value="PPK2"/>
    <property type="match status" value="1"/>
</dbReference>
<dbReference type="AlphaFoldDB" id="A0A0L6CH97"/>
<feature type="region of interest" description="Disordered" evidence="3">
    <location>
        <begin position="1"/>
        <end position="47"/>
    </location>
</feature>
<protein>
    <submittedName>
        <fullName evidence="5">Polyphosphate kinase (Could be polyphosphate AMP phosphotransferase (Pap))</fullName>
    </submittedName>
</protein>
<evidence type="ECO:0000313" key="5">
    <source>
        <dbReference type="EMBL" id="KNX37186.1"/>
    </source>
</evidence>
<dbReference type="InterPro" id="IPR022300">
    <property type="entry name" value="PPK2-rel_1"/>
</dbReference>
<gene>
    <name evidence="5" type="ORF">VV01_08585</name>
</gene>
<feature type="domain" description="Polyphosphate kinase-2-related" evidence="4">
    <location>
        <begin position="73"/>
        <end position="299"/>
    </location>
</feature>
<dbReference type="NCBIfam" id="TIGR03709">
    <property type="entry name" value="PPK2_rel_1"/>
    <property type="match status" value="1"/>
</dbReference>
<dbReference type="EMBL" id="LAIR01000002">
    <property type="protein sequence ID" value="KNX37186.1"/>
    <property type="molecule type" value="Genomic_DNA"/>
</dbReference>
<evidence type="ECO:0000256" key="3">
    <source>
        <dbReference type="SAM" id="MobiDB-lite"/>
    </source>
</evidence>
<comment type="caution">
    <text evidence="5">The sequence shown here is derived from an EMBL/GenBank/DDBJ whole genome shotgun (WGS) entry which is preliminary data.</text>
</comment>
<accession>A0A0L6CH97</accession>